<dbReference type="PANTHER" id="PTHR42910:SF1">
    <property type="entry name" value="MAJOR FACILITATOR SUPERFAMILY (MFS) PROFILE DOMAIN-CONTAINING PROTEIN"/>
    <property type="match status" value="1"/>
</dbReference>
<organism evidence="4 5">
    <name type="scientific">Sporidiobolus salmonicolor</name>
    <name type="common">Yeast-like fungus</name>
    <name type="synonym">Sporobolomyces salmonicolor</name>
    <dbReference type="NCBI Taxonomy" id="5005"/>
    <lineage>
        <taxon>Eukaryota</taxon>
        <taxon>Fungi</taxon>
        <taxon>Dikarya</taxon>
        <taxon>Basidiomycota</taxon>
        <taxon>Pucciniomycotina</taxon>
        <taxon>Microbotryomycetes</taxon>
        <taxon>Sporidiobolales</taxon>
        <taxon>Sporidiobolaceae</taxon>
        <taxon>Sporobolomyces</taxon>
    </lineage>
</organism>
<feature type="transmembrane region" description="Helical" evidence="3">
    <location>
        <begin position="356"/>
        <end position="378"/>
    </location>
</feature>
<keyword evidence="3" id="KW-0812">Transmembrane</keyword>
<keyword evidence="5" id="KW-1185">Reference proteome</keyword>
<evidence type="ECO:0000313" key="4">
    <source>
        <dbReference type="EMBL" id="CEQ39854.1"/>
    </source>
</evidence>
<dbReference type="SUPFAM" id="SSF103473">
    <property type="entry name" value="MFS general substrate transporter"/>
    <property type="match status" value="1"/>
</dbReference>
<gene>
    <name evidence="4" type="primary">SPOSA6832_01402</name>
</gene>
<dbReference type="GO" id="GO:0016020">
    <property type="term" value="C:membrane"/>
    <property type="evidence" value="ECO:0007669"/>
    <property type="project" value="UniProtKB-SubCell"/>
</dbReference>
<evidence type="ECO:0000313" key="5">
    <source>
        <dbReference type="Proteomes" id="UP000243876"/>
    </source>
</evidence>
<dbReference type="Proteomes" id="UP000243876">
    <property type="component" value="Unassembled WGS sequence"/>
</dbReference>
<feature type="transmembrane region" description="Helical" evidence="3">
    <location>
        <begin position="92"/>
        <end position="111"/>
    </location>
</feature>
<dbReference type="PANTHER" id="PTHR42910">
    <property type="entry name" value="TRANSPORTER SCO4007-RELATED"/>
    <property type="match status" value="1"/>
</dbReference>
<comment type="subcellular location">
    <subcellularLocation>
        <location evidence="1">Membrane</location>
        <topology evidence="1">Multi-pass membrane protein</topology>
    </subcellularLocation>
</comment>
<feature type="compositionally biased region" description="Polar residues" evidence="2">
    <location>
        <begin position="1"/>
        <end position="15"/>
    </location>
</feature>
<feature type="transmembrane region" description="Helical" evidence="3">
    <location>
        <begin position="332"/>
        <end position="349"/>
    </location>
</feature>
<feature type="transmembrane region" description="Helical" evidence="3">
    <location>
        <begin position="171"/>
        <end position="191"/>
    </location>
</feature>
<dbReference type="OrthoDB" id="2105912at2759"/>
<feature type="transmembrane region" description="Helical" evidence="3">
    <location>
        <begin position="54"/>
        <end position="72"/>
    </location>
</feature>
<feature type="transmembrane region" description="Helical" evidence="3">
    <location>
        <begin position="285"/>
        <end position="312"/>
    </location>
</feature>
<feature type="non-terminal residue" evidence="4">
    <location>
        <position position="1"/>
    </location>
</feature>
<dbReference type="Gene3D" id="1.20.1250.20">
    <property type="entry name" value="MFS general substrate transporter like domains"/>
    <property type="match status" value="1"/>
</dbReference>
<evidence type="ECO:0000256" key="2">
    <source>
        <dbReference type="SAM" id="MobiDB-lite"/>
    </source>
</evidence>
<name>A0A0D6EIQ2_SPOSA</name>
<accession>A0A0D6EIQ2</accession>
<reference evidence="5" key="1">
    <citation type="submission" date="2015-02" db="EMBL/GenBank/DDBJ databases">
        <authorList>
            <person name="Gon?alves P."/>
        </authorList>
    </citation>
    <scope>NUCLEOTIDE SEQUENCE [LARGE SCALE GENOMIC DNA]</scope>
</reference>
<sequence length="422" mass="46022">MVGASIASTGDQSKLQEPPKDVDQPGPRFHFGFLPIPRRCRYDPERPFRFSSTLNWMLAATSTLTVANVYILTQISERYDVSYNRVTRTVTLIQAGYLTGLVFITPLGDLVPRRPLLLLLTFLTATLALGQATVASFAGFEALCFVIGLFTVTPQILNPLAADLAPPEKRASAVSIVVSGLIGGMVVGRVMSGILDHFTHWPKYVGLLAFLKKKDKTVMLCLSSPVTSSSSPPGRSISYSSFSTSFCLTIQRRGLDYRTLASSGGECIFALQTVRRMLTIRRDSMVKLFFTQPVLMQACFVGCAACAIFVSWWTTLTFLLNGSPFNYDSFEVGLFGLAGICALAWAPFAGRLVDRLAPYLVTLLALCAQMCTQSIAIGAAGLNLGPVIIVCMLKDVLIFFSTTVVDACHQTVQISNQTRIFR</sequence>
<dbReference type="InterPro" id="IPR036259">
    <property type="entry name" value="MFS_trans_sf"/>
</dbReference>
<proteinExistence type="predicted"/>
<dbReference type="Pfam" id="PF07690">
    <property type="entry name" value="MFS_1"/>
    <property type="match status" value="1"/>
</dbReference>
<evidence type="ECO:0000256" key="3">
    <source>
        <dbReference type="SAM" id="Phobius"/>
    </source>
</evidence>
<feature type="transmembrane region" description="Helical" evidence="3">
    <location>
        <begin position="384"/>
        <end position="405"/>
    </location>
</feature>
<dbReference type="EMBL" id="CENE01000004">
    <property type="protein sequence ID" value="CEQ39854.1"/>
    <property type="molecule type" value="Genomic_DNA"/>
</dbReference>
<keyword evidence="3" id="KW-1133">Transmembrane helix</keyword>
<dbReference type="GO" id="GO:0022857">
    <property type="term" value="F:transmembrane transporter activity"/>
    <property type="evidence" value="ECO:0007669"/>
    <property type="project" value="InterPro"/>
</dbReference>
<dbReference type="InterPro" id="IPR011701">
    <property type="entry name" value="MFS"/>
</dbReference>
<feature type="region of interest" description="Disordered" evidence="2">
    <location>
        <begin position="1"/>
        <end position="27"/>
    </location>
</feature>
<dbReference type="AlphaFoldDB" id="A0A0D6EIQ2"/>
<protein>
    <submittedName>
        <fullName evidence="4">SPOSA6832_01402-mRNA-1:cds</fullName>
    </submittedName>
</protein>
<evidence type="ECO:0000256" key="1">
    <source>
        <dbReference type="ARBA" id="ARBA00004141"/>
    </source>
</evidence>
<keyword evidence="3" id="KW-0472">Membrane</keyword>
<feature type="transmembrane region" description="Helical" evidence="3">
    <location>
        <begin position="118"/>
        <end position="151"/>
    </location>
</feature>